<keyword evidence="2" id="KW-0597">Phosphoprotein</keyword>
<evidence type="ECO:0000259" key="5">
    <source>
        <dbReference type="PROSITE" id="PS52004"/>
    </source>
</evidence>
<organism evidence="6 7">
    <name type="scientific">Nitratireductor arenosus</name>
    <dbReference type="NCBI Taxonomy" id="2682096"/>
    <lineage>
        <taxon>Bacteria</taxon>
        <taxon>Pseudomonadati</taxon>
        <taxon>Pseudomonadota</taxon>
        <taxon>Alphaproteobacteria</taxon>
        <taxon>Hyphomicrobiales</taxon>
        <taxon>Phyllobacteriaceae</taxon>
        <taxon>Nitratireductor</taxon>
    </lineage>
</organism>
<sequence>MQAASEETLPENNAPRSAAGPALAPMAIVGLSCRFPGSRGPEAYFRSLIGGDDLFSPPPRERWPWCGNDRIAVPRVGGLDDVFDFDNGLFRLSPREAETLDPHQRLMLEEAWLAIENAGYAPEDFRRRSTGTFVAMYNQDFQFYARAGDWDEISRIYLAAGSAHSLVPNRISYVFDLRGPSEIVDTACSSALVAVHRAVEAIRNGECEQAIVGAASLLLEPTRLVMLQELGLLSPSGECAPFDRDSGGQVLGEGVAALVIKPLETALDDRDTIHALILANGVNHQGASSGGLTRPDASAQADLVRRTYRRHGIDPRQVGYVEAHGNGGGGDLSELLAFQAVFAEGVRVGSVKGNIGFLEAAGGMSQIIKIVMAIRHGVVPATRGHRGIVEDTELRPGACRILTENIAVRELSAMSGQAAFTAAVHAYGLGGCNAHIVLSEPPRPPAVDTAPGLLPILLSGEKAEDLREQAGRLLQWLDREASVSLADLAFTLAAGRTHRACRRALLVSSGDELATRLCDLARGAERLENAEDAGVGTDERVGAALKHWLAGETLDWGEVLTAGRRTAIDPTPLRRRYFPLPNLRAE</sequence>
<dbReference type="GO" id="GO:0004315">
    <property type="term" value="F:3-oxoacyl-[acyl-carrier-protein] synthase activity"/>
    <property type="evidence" value="ECO:0007669"/>
    <property type="project" value="InterPro"/>
</dbReference>
<evidence type="ECO:0000256" key="1">
    <source>
        <dbReference type="ARBA" id="ARBA00022450"/>
    </source>
</evidence>
<reference evidence="6 7" key="1">
    <citation type="submission" date="2019-12" db="EMBL/GenBank/DDBJ databases">
        <title>Nitratireductor arenosus sp. nov., Isolated from sea sand, Jeju island, South Korea.</title>
        <authorList>
            <person name="Kim W."/>
        </authorList>
    </citation>
    <scope>NUCLEOTIDE SEQUENCE [LARGE SCALE GENOMIC DNA]</scope>
    <source>
        <strain evidence="6 7">CAU 1489</strain>
    </source>
</reference>
<protein>
    <recommendedName>
        <fullName evidence="5">Ketosynthase family 3 (KS3) domain-containing protein</fullName>
    </recommendedName>
</protein>
<dbReference type="InterPro" id="IPR020841">
    <property type="entry name" value="PKS_Beta-ketoAc_synthase_dom"/>
</dbReference>
<dbReference type="PROSITE" id="PS52004">
    <property type="entry name" value="KS3_2"/>
    <property type="match status" value="1"/>
</dbReference>
<keyword evidence="7" id="KW-1185">Reference proteome</keyword>
<comment type="similarity">
    <text evidence="4">Belongs to the thiolase-like superfamily. Beta-ketoacyl-ACP synthases family.</text>
</comment>
<dbReference type="CDD" id="cd00833">
    <property type="entry name" value="PKS"/>
    <property type="match status" value="1"/>
</dbReference>
<comment type="caution">
    <text evidence="6">The sequence shown here is derived from an EMBL/GenBank/DDBJ whole genome shotgun (WGS) entry which is preliminary data.</text>
</comment>
<keyword evidence="3 4" id="KW-0808">Transferase</keyword>
<dbReference type="RefSeq" id="WP_156713285.1">
    <property type="nucleotide sequence ID" value="NZ_WPHG01000003.1"/>
</dbReference>
<dbReference type="Gene3D" id="3.40.47.10">
    <property type="match status" value="1"/>
</dbReference>
<dbReference type="EMBL" id="WPHG01000003">
    <property type="protein sequence ID" value="MVA98336.1"/>
    <property type="molecule type" value="Genomic_DNA"/>
</dbReference>
<dbReference type="Proteomes" id="UP000463224">
    <property type="component" value="Unassembled WGS sequence"/>
</dbReference>
<dbReference type="Gene3D" id="3.30.70.3290">
    <property type="match status" value="1"/>
</dbReference>
<dbReference type="GO" id="GO:0006633">
    <property type="term" value="P:fatty acid biosynthetic process"/>
    <property type="evidence" value="ECO:0007669"/>
    <property type="project" value="InterPro"/>
</dbReference>
<dbReference type="Pfam" id="PF22621">
    <property type="entry name" value="CurL-like_PKS_C"/>
    <property type="match status" value="1"/>
</dbReference>
<dbReference type="Pfam" id="PF00109">
    <property type="entry name" value="ketoacyl-synt"/>
    <property type="match status" value="1"/>
</dbReference>
<dbReference type="GO" id="GO:0005737">
    <property type="term" value="C:cytoplasm"/>
    <property type="evidence" value="ECO:0007669"/>
    <property type="project" value="TreeGrafter"/>
</dbReference>
<dbReference type="InterPro" id="IPR014030">
    <property type="entry name" value="Ketoacyl_synth_N"/>
</dbReference>
<dbReference type="AlphaFoldDB" id="A0A844QED5"/>
<evidence type="ECO:0000313" key="6">
    <source>
        <dbReference type="EMBL" id="MVA98336.1"/>
    </source>
</evidence>
<evidence type="ECO:0000256" key="4">
    <source>
        <dbReference type="RuleBase" id="RU003694"/>
    </source>
</evidence>
<evidence type="ECO:0000313" key="7">
    <source>
        <dbReference type="Proteomes" id="UP000463224"/>
    </source>
</evidence>
<evidence type="ECO:0000256" key="3">
    <source>
        <dbReference type="ARBA" id="ARBA00022679"/>
    </source>
</evidence>
<proteinExistence type="inferred from homology"/>
<dbReference type="GO" id="GO:0004312">
    <property type="term" value="F:fatty acid synthase activity"/>
    <property type="evidence" value="ECO:0007669"/>
    <property type="project" value="TreeGrafter"/>
</dbReference>
<dbReference type="PROSITE" id="PS00606">
    <property type="entry name" value="KS3_1"/>
    <property type="match status" value="1"/>
</dbReference>
<name>A0A844QED5_9HYPH</name>
<keyword evidence="1" id="KW-0596">Phosphopantetheine</keyword>
<accession>A0A844QED5</accession>
<dbReference type="GO" id="GO:0071770">
    <property type="term" value="P:DIM/DIP cell wall layer assembly"/>
    <property type="evidence" value="ECO:0007669"/>
    <property type="project" value="TreeGrafter"/>
</dbReference>
<feature type="domain" description="Ketosynthase family 3 (KS3)" evidence="5">
    <location>
        <begin position="23"/>
        <end position="440"/>
    </location>
</feature>
<gene>
    <name evidence="6" type="ORF">GN330_13890</name>
</gene>
<dbReference type="InterPro" id="IPR018201">
    <property type="entry name" value="Ketoacyl_synth_AS"/>
</dbReference>
<dbReference type="PANTHER" id="PTHR43775:SF37">
    <property type="entry name" value="SI:DKEY-61P9.11"/>
    <property type="match status" value="1"/>
</dbReference>
<dbReference type="SMART" id="SM00825">
    <property type="entry name" value="PKS_KS"/>
    <property type="match status" value="1"/>
</dbReference>
<dbReference type="InterPro" id="IPR014031">
    <property type="entry name" value="Ketoacyl_synth_C"/>
</dbReference>
<dbReference type="InterPro" id="IPR016039">
    <property type="entry name" value="Thiolase-like"/>
</dbReference>
<dbReference type="SUPFAM" id="SSF53901">
    <property type="entry name" value="Thiolase-like"/>
    <property type="match status" value="1"/>
</dbReference>
<dbReference type="Pfam" id="PF02801">
    <property type="entry name" value="Ketoacyl-synt_C"/>
    <property type="match status" value="1"/>
</dbReference>
<dbReference type="GO" id="GO:0005886">
    <property type="term" value="C:plasma membrane"/>
    <property type="evidence" value="ECO:0007669"/>
    <property type="project" value="TreeGrafter"/>
</dbReference>
<evidence type="ECO:0000256" key="2">
    <source>
        <dbReference type="ARBA" id="ARBA00022553"/>
    </source>
</evidence>
<dbReference type="PANTHER" id="PTHR43775">
    <property type="entry name" value="FATTY ACID SYNTHASE"/>
    <property type="match status" value="1"/>
</dbReference>
<dbReference type="InterPro" id="IPR050091">
    <property type="entry name" value="PKS_NRPS_Biosynth_Enz"/>
</dbReference>